<dbReference type="InterPro" id="IPR045269">
    <property type="entry name" value="Atg1-like"/>
</dbReference>
<evidence type="ECO:0000313" key="4">
    <source>
        <dbReference type="Proteomes" id="UP000294829"/>
    </source>
</evidence>
<dbReference type="InterPro" id="IPR011009">
    <property type="entry name" value="Kinase-like_dom_sf"/>
</dbReference>
<dbReference type="GO" id="GO:0005737">
    <property type="term" value="C:cytoplasm"/>
    <property type="evidence" value="ECO:0007669"/>
    <property type="project" value="TreeGrafter"/>
</dbReference>
<dbReference type="GO" id="GO:0004674">
    <property type="term" value="F:protein serine/threonine kinase activity"/>
    <property type="evidence" value="ECO:0007669"/>
    <property type="project" value="UniProtKB-KW"/>
</dbReference>
<comment type="caution">
    <text evidence="3">The sequence shown here is derived from an EMBL/GenBank/DDBJ whole genome shotgun (WGS) entry which is preliminary data.</text>
</comment>
<dbReference type="Proteomes" id="UP000294829">
    <property type="component" value="Unassembled WGS sequence"/>
</dbReference>
<organism evidence="3 4">
    <name type="scientific">Sapientia aquatica</name>
    <dbReference type="NCBI Taxonomy" id="1549640"/>
    <lineage>
        <taxon>Bacteria</taxon>
        <taxon>Pseudomonadati</taxon>
        <taxon>Pseudomonadota</taxon>
        <taxon>Betaproteobacteria</taxon>
        <taxon>Burkholderiales</taxon>
        <taxon>Oxalobacteraceae</taxon>
        <taxon>Sapientia</taxon>
    </lineage>
</organism>
<dbReference type="AlphaFoldDB" id="A0A4R5W604"/>
<protein>
    <submittedName>
        <fullName evidence="3">Serine/threonine protein kinase</fullName>
    </submittedName>
</protein>
<dbReference type="SMART" id="SM00220">
    <property type="entry name" value="S_TKc"/>
    <property type="match status" value="1"/>
</dbReference>
<evidence type="ECO:0000259" key="2">
    <source>
        <dbReference type="PROSITE" id="PS50011"/>
    </source>
</evidence>
<feature type="domain" description="Protein kinase" evidence="2">
    <location>
        <begin position="113"/>
        <end position="363"/>
    </location>
</feature>
<dbReference type="InterPro" id="IPR008271">
    <property type="entry name" value="Ser/Thr_kinase_AS"/>
</dbReference>
<dbReference type="CDD" id="cd14014">
    <property type="entry name" value="STKc_PknB_like"/>
    <property type="match status" value="1"/>
</dbReference>
<dbReference type="PANTHER" id="PTHR24348">
    <property type="entry name" value="SERINE/THREONINE-PROTEIN KINASE UNC-51-RELATED"/>
    <property type="match status" value="1"/>
</dbReference>
<keyword evidence="1" id="KW-0812">Transmembrane</keyword>
<dbReference type="Gene3D" id="1.10.510.10">
    <property type="entry name" value="Transferase(Phosphotransferase) domain 1"/>
    <property type="match status" value="1"/>
</dbReference>
<dbReference type="InterPro" id="IPR000719">
    <property type="entry name" value="Prot_kinase_dom"/>
</dbReference>
<proteinExistence type="predicted"/>
<keyword evidence="1" id="KW-0472">Membrane</keyword>
<keyword evidence="1" id="KW-1133">Transmembrane helix</keyword>
<dbReference type="GO" id="GO:0005524">
    <property type="term" value="F:ATP binding"/>
    <property type="evidence" value="ECO:0007669"/>
    <property type="project" value="InterPro"/>
</dbReference>
<dbReference type="SUPFAM" id="SSF56112">
    <property type="entry name" value="Protein kinase-like (PK-like)"/>
    <property type="match status" value="1"/>
</dbReference>
<gene>
    <name evidence="3" type="ORF">E2I14_01300</name>
</gene>
<dbReference type="EMBL" id="SMYL01000001">
    <property type="protein sequence ID" value="TDK68213.1"/>
    <property type="molecule type" value="Genomic_DNA"/>
</dbReference>
<name>A0A4R5W604_9BURK</name>
<keyword evidence="3" id="KW-0808">Transferase</keyword>
<dbReference type="RefSeq" id="WP_133324659.1">
    <property type="nucleotide sequence ID" value="NZ_SMYL01000001.1"/>
</dbReference>
<keyword evidence="3" id="KW-0723">Serine/threonine-protein kinase</keyword>
<dbReference type="OrthoDB" id="9757917at2"/>
<evidence type="ECO:0000256" key="1">
    <source>
        <dbReference type="SAM" id="Phobius"/>
    </source>
</evidence>
<dbReference type="PROSITE" id="PS50011">
    <property type="entry name" value="PROTEIN_KINASE_DOM"/>
    <property type="match status" value="1"/>
</dbReference>
<reference evidence="3 4" key="1">
    <citation type="submission" date="2019-03" db="EMBL/GenBank/DDBJ databases">
        <title>Sapientia aquatica gen. nov., sp. nov., isolated from a crater lake.</title>
        <authorList>
            <person name="Felfoldi T."/>
            <person name="Szabo A."/>
            <person name="Toth E."/>
            <person name="Schumann P."/>
            <person name="Keki Z."/>
            <person name="Marialigeti K."/>
            <person name="Mathe I."/>
        </authorList>
    </citation>
    <scope>NUCLEOTIDE SEQUENCE [LARGE SCALE GENOMIC DNA]</scope>
    <source>
        <strain evidence="3 4">SA-152</strain>
    </source>
</reference>
<accession>A0A4R5W604</accession>
<keyword evidence="3" id="KW-0418">Kinase</keyword>
<keyword evidence="4" id="KW-1185">Reference proteome</keyword>
<evidence type="ECO:0000313" key="3">
    <source>
        <dbReference type="EMBL" id="TDK68213.1"/>
    </source>
</evidence>
<dbReference type="PROSITE" id="PS00108">
    <property type="entry name" value="PROTEIN_KINASE_ST"/>
    <property type="match status" value="1"/>
</dbReference>
<sequence length="803" mass="89245">MTTSYYRRCPSCAIKNNPEVLRCACGTLLAGIDLSSEDQTPQSPTLAVPTAAMESANLLCSHADCAQPNPPGSVNCIYCDRPLTAAPKATSPTSQKLPASLINLPSALKTRYRITEAMPAKGAEAELLLVQPITDSTASATALVAKIYRHGILPKASVQERIARIDRAHRVEVIEAGVSDGYAYELMEYCQGGSLRNLLDSGGKKQPLTSELVRAIAQELAIALADVHAHGLVHRDLKPENILIRSTQPLDLVLTDFGIASILDTTQRYTGVAHTLPYAAPESLSGVIDAKADYWALGMIVLEAATGQHPFSALSDAVIMHTLTTRNINTSQISDPNIAKLARGLLQRDPQQRWGASEIQRWLANDATLPDPQLNQASESGRTYNQPYHLGEQRCYHPEQLGVALANHWELGIADILNGQLLAWFRDVQKDQNVVRLLLDQRSDPRMSVDVQLLNLILHLAPGIPAVWHGQSIALSAILEQTKSAIKGDEKAIQWLNHLYQYRVLEIYAKAGNQAAAEIVQRWNVACDQFYSTWEIYNNIISKSAQKNSHEPVNIDQLMYGNQQLNRPYLSTMHAQILAFCYDQNWGEKKRVRINAELTHLSLQCPWLTELGNPQTMSGIELLVVESLLPEARKAAEKQLAKSAANELQLKEDCQATSKQINSLLAQLRTIINNRWATESTCEELNRLCDEYFQTIAQIRASGRVDVEWMEMRKSALKPERNLHAIVQNINKLSEHRAITAGWLNQQTLAPVVLSIFILPLLLHRVASSISPIIYSAIGLVIAWRFLPVYVWMRDIKNIGRKM</sequence>
<feature type="transmembrane region" description="Helical" evidence="1">
    <location>
        <begin position="773"/>
        <end position="793"/>
    </location>
</feature>
<dbReference type="Pfam" id="PF00069">
    <property type="entry name" value="Pkinase"/>
    <property type="match status" value="1"/>
</dbReference>